<proteinExistence type="predicted"/>
<name>X0XNC9_9ZZZZ</name>
<dbReference type="EMBL" id="BARS01051366">
    <property type="protein sequence ID" value="GAG44695.1"/>
    <property type="molecule type" value="Genomic_DNA"/>
</dbReference>
<protein>
    <submittedName>
        <fullName evidence="1">Uncharacterized protein</fullName>
    </submittedName>
</protein>
<accession>X0XNC9</accession>
<reference evidence="1" key="1">
    <citation type="journal article" date="2014" name="Front. Microbiol.">
        <title>High frequency of phylogenetically diverse reductive dehalogenase-homologous genes in deep subseafloor sedimentary metagenomes.</title>
        <authorList>
            <person name="Kawai M."/>
            <person name="Futagami T."/>
            <person name="Toyoda A."/>
            <person name="Takaki Y."/>
            <person name="Nishi S."/>
            <person name="Hori S."/>
            <person name="Arai W."/>
            <person name="Tsubouchi T."/>
            <person name="Morono Y."/>
            <person name="Uchiyama I."/>
            <person name="Ito T."/>
            <person name="Fujiyama A."/>
            <person name="Inagaki F."/>
            <person name="Takami H."/>
        </authorList>
    </citation>
    <scope>NUCLEOTIDE SEQUENCE</scope>
    <source>
        <strain evidence="1">Expedition CK06-06</strain>
    </source>
</reference>
<gene>
    <name evidence="1" type="ORF">S01H1_76530</name>
</gene>
<dbReference type="AlphaFoldDB" id="X0XNC9"/>
<sequence>MTEPSLYIRETQEINRAKGSLLIARSIPGLKYNEIVDVWLANGEVKR</sequence>
<feature type="non-terminal residue" evidence="1">
    <location>
        <position position="47"/>
    </location>
</feature>
<organism evidence="1">
    <name type="scientific">marine sediment metagenome</name>
    <dbReference type="NCBI Taxonomy" id="412755"/>
    <lineage>
        <taxon>unclassified sequences</taxon>
        <taxon>metagenomes</taxon>
        <taxon>ecological metagenomes</taxon>
    </lineage>
</organism>
<evidence type="ECO:0000313" key="1">
    <source>
        <dbReference type="EMBL" id="GAG44695.1"/>
    </source>
</evidence>
<comment type="caution">
    <text evidence="1">The sequence shown here is derived from an EMBL/GenBank/DDBJ whole genome shotgun (WGS) entry which is preliminary data.</text>
</comment>